<reference evidence="1" key="1">
    <citation type="submission" date="2024-02" db="EMBL/GenBank/DDBJ databases">
        <title>Metagenome Assembled Genome of Zalaria obscura JY119.</title>
        <authorList>
            <person name="Vighnesh L."/>
            <person name="Jagadeeshwari U."/>
            <person name="Venkata Ramana C."/>
            <person name="Sasikala C."/>
        </authorList>
    </citation>
    <scope>NUCLEOTIDE SEQUENCE</scope>
    <source>
        <strain evidence="1">JY119</strain>
    </source>
</reference>
<dbReference type="EMBL" id="JAMKPW020000041">
    <property type="protein sequence ID" value="KAK8196571.1"/>
    <property type="molecule type" value="Genomic_DNA"/>
</dbReference>
<gene>
    <name evidence="1" type="ORF">M8818_006736</name>
</gene>
<organism evidence="1 2">
    <name type="scientific">Zalaria obscura</name>
    <dbReference type="NCBI Taxonomy" id="2024903"/>
    <lineage>
        <taxon>Eukaryota</taxon>
        <taxon>Fungi</taxon>
        <taxon>Dikarya</taxon>
        <taxon>Ascomycota</taxon>
        <taxon>Pezizomycotina</taxon>
        <taxon>Dothideomycetes</taxon>
        <taxon>Dothideomycetidae</taxon>
        <taxon>Dothideales</taxon>
        <taxon>Zalariaceae</taxon>
        <taxon>Zalaria</taxon>
    </lineage>
</organism>
<evidence type="ECO:0000313" key="2">
    <source>
        <dbReference type="Proteomes" id="UP001320706"/>
    </source>
</evidence>
<name>A0ACC3S4R8_9PEZI</name>
<comment type="caution">
    <text evidence="1">The sequence shown here is derived from an EMBL/GenBank/DDBJ whole genome shotgun (WGS) entry which is preliminary data.</text>
</comment>
<sequence>MPSATVVREPEVWAEIVATTGQSKKEILAILTDPAASFGREWNAIQNYDKIPASERPKTIDSGSDPIEFPFQATKAVDWAGVLNTCFEYSFGSGSMTIFDTSDYWAIFVKRVVDSECARHPLEQCTSIHKFALECALIDELRIDPRIPHQSVPEVPLPILRPPEEEFTMRALRNVDEADLSLWTPEWATMWPEACTDTEFNCDPGDELCLSRATVLRGLMSTQRYLMRNFATGGAD</sequence>
<dbReference type="Proteomes" id="UP001320706">
    <property type="component" value="Unassembled WGS sequence"/>
</dbReference>
<protein>
    <submittedName>
        <fullName evidence="1">Uncharacterized protein</fullName>
    </submittedName>
</protein>
<accession>A0ACC3S4R8</accession>
<evidence type="ECO:0000313" key="1">
    <source>
        <dbReference type="EMBL" id="KAK8196571.1"/>
    </source>
</evidence>
<proteinExistence type="predicted"/>
<keyword evidence="2" id="KW-1185">Reference proteome</keyword>